<sequence length="1571" mass="175935">MPKNIWTTKRRKKNRKGKSSESEPDAETIERSRMLDPNEPSISIGRISDLFINVPVKIEEEVIYPDTRFQRSTTLFPAEVVEDEISPGIPNKTFKRSAEDELISAMPKKERMSDPSTTIKSTTSDDCMIIENTKTRVKVEVVDLTDDSHPIVPILCSPVKISNRENGQPDKTNAILPAIGDIKVKFEPSDKRNEIIVDAAGSESVSYRTIQTNAEQSKTSERNSEVNTDRTYVDLPIDSTSCIQVKTEKNMSSESESSFDSNTTAIYPVDRPIKSEQSKTNENCEKVDSQKITNSNNKNTCLVTSQTSIRNELNQINISPFTDGSIFSEDALLYEPVSFRTPLLKYLNCNTKVEVPEISNALSSLVNLIKETAEINAIESELIADPIDSQNKSELFLVEKGEELPNLRENQKQSLKIDEILNKISSSNFIELVDLKPSITNLSQLEKSINEEQVQRLLNNKGLIDETRQSNSPQILFESHPKVSESSVKRWSQVAEKRGDLEANEKESLNVEDILYKISLPNFTESMLKPNITNLDSNSAIQFENSINEKEIQSPLNSDGLVDEMRQNISPMPNDSNLSESSQDSDSHTIYFNSPMDIENFPEDKSPSIICLSSLDENERNASSSNSPIEEKNNYNEYFPNYLLRQIIGNAKSTEKSDDITEYSSLLKPAVGPVAKSDAIIDGSFLLNLHQIRLPKKKPVEIVNFTTDVKEKNSKNTVKNSGNFSAVPPKNVKPSHSVHFKPSTTCGGAVQTSSKRLKISEDESISKSGSVNKLGYEEYRKDIRKTASPHYSPDHLFSNYLGPDILSKSPNSSLGASSFGHNILTTPSNSHNSSLPVCSETSLQNPVYPHLVNISSPQDPRLAHNYSRATEKDVNSQKQLVSFNISQTCPSQNNPDVTNLPVYPHMNQLASASTTYAMPNFSRVLLTPAELFGPTINAMQIQQVEQMLPHMNSFQPHYLNQQTSMNNSNVFSSPVSESISFCMAQYNLHQSVQGVRDQQPFLSLLNMPGNISSPSQYHYSVSQEIPPPISKHDTLSFDNYSSESVNYGFGLNPPLPDSIPPPPPPLPLTPPPIVEHPHSIASNISPRSSFHNKKLAAAKNLSMPNQPSSKFLAPKPSLLPNDLREDIGKNIIQNNDFYLIIIERNIDWIHGIDKDVGIPRITEIGGEFQQVRNIYRNHLVYYNTYFPLLLLECFSKISMALKAAKQKEKKDRNICKIIQSETKQNYVSLTCDSFVRHSDMDSIPKDGHIILVKFGAFREGNVRMLGYVCSSATRSYSHRHDHGNEILKYVNVNKRTDLIKIRINFYIVFGISDINLEVPIHVSKLSSIKKALLLNDALKELRRSPLCDAILGLRNNIKNFVLPRRQDTNAMTTVVQEIVQSLSPLSSQLTIVKSAPFADSFLAIVQIVEEIRKSKMPGKILVCVRSEILCQMGMNLMETSSNVVIINRERESVHEKLHSRVLDVMMSHVATARNISDALAKIKVLQEAEVLLAVTGNCFYEDVQSLARDLAFCIMHDAHSFTEPETLLPLLYGIRHLLLFGDPDESCIVNSKCSASLGYNKSLFHRAYNLC</sequence>
<dbReference type="InterPro" id="IPR027417">
    <property type="entry name" value="P-loop_NTPase"/>
</dbReference>
<organism evidence="2 3">
    <name type="scientific">Larinioides sclopetarius</name>
    <dbReference type="NCBI Taxonomy" id="280406"/>
    <lineage>
        <taxon>Eukaryota</taxon>
        <taxon>Metazoa</taxon>
        <taxon>Ecdysozoa</taxon>
        <taxon>Arthropoda</taxon>
        <taxon>Chelicerata</taxon>
        <taxon>Arachnida</taxon>
        <taxon>Araneae</taxon>
        <taxon>Araneomorphae</taxon>
        <taxon>Entelegynae</taxon>
        <taxon>Araneoidea</taxon>
        <taxon>Araneidae</taxon>
        <taxon>Larinioides</taxon>
    </lineage>
</organism>
<feature type="compositionally biased region" description="Basic residues" evidence="1">
    <location>
        <begin position="8"/>
        <end position="17"/>
    </location>
</feature>
<feature type="compositionally biased region" description="Polar residues" evidence="1">
    <location>
        <begin position="742"/>
        <end position="753"/>
    </location>
</feature>
<feature type="region of interest" description="Disordered" evidence="1">
    <location>
        <begin position="714"/>
        <end position="753"/>
    </location>
</feature>
<evidence type="ECO:0000256" key="1">
    <source>
        <dbReference type="SAM" id="MobiDB-lite"/>
    </source>
</evidence>
<keyword evidence="3" id="KW-1185">Reference proteome</keyword>
<feature type="region of interest" description="Disordered" evidence="1">
    <location>
        <begin position="566"/>
        <end position="597"/>
    </location>
</feature>
<accession>A0AAV2AAE3</accession>
<gene>
    <name evidence="2" type="ORF">LARSCL_LOCUS11292</name>
</gene>
<comment type="caution">
    <text evidence="2">The sequence shown here is derived from an EMBL/GenBank/DDBJ whole genome shotgun (WGS) entry which is preliminary data.</text>
</comment>
<protein>
    <submittedName>
        <fullName evidence="2">Uncharacterized protein</fullName>
    </submittedName>
</protein>
<reference evidence="2 3" key="1">
    <citation type="submission" date="2024-04" db="EMBL/GenBank/DDBJ databases">
        <authorList>
            <person name="Rising A."/>
            <person name="Reimegard J."/>
            <person name="Sonavane S."/>
            <person name="Akerstrom W."/>
            <person name="Nylinder S."/>
            <person name="Hedman E."/>
            <person name="Kallberg Y."/>
        </authorList>
    </citation>
    <scope>NUCLEOTIDE SEQUENCE [LARGE SCALE GENOMIC DNA]</scope>
</reference>
<evidence type="ECO:0000313" key="3">
    <source>
        <dbReference type="Proteomes" id="UP001497382"/>
    </source>
</evidence>
<dbReference type="EMBL" id="CAXIEN010000138">
    <property type="protein sequence ID" value="CAL1280966.1"/>
    <property type="molecule type" value="Genomic_DNA"/>
</dbReference>
<dbReference type="Proteomes" id="UP001497382">
    <property type="component" value="Unassembled WGS sequence"/>
</dbReference>
<proteinExistence type="predicted"/>
<dbReference type="Gene3D" id="3.40.50.300">
    <property type="entry name" value="P-loop containing nucleotide triphosphate hydrolases"/>
    <property type="match status" value="1"/>
</dbReference>
<feature type="compositionally biased region" description="Low complexity" evidence="1">
    <location>
        <begin position="575"/>
        <end position="584"/>
    </location>
</feature>
<name>A0AAV2AAE3_9ARAC</name>
<evidence type="ECO:0000313" key="2">
    <source>
        <dbReference type="EMBL" id="CAL1280966.1"/>
    </source>
</evidence>
<feature type="compositionally biased region" description="Polar residues" evidence="1">
    <location>
        <begin position="715"/>
        <end position="724"/>
    </location>
</feature>
<feature type="region of interest" description="Disordered" evidence="1">
    <location>
        <begin position="1"/>
        <end position="40"/>
    </location>
</feature>